<name>A0A0W0FTC5_MONRR</name>
<comment type="caution">
    <text evidence="1">The sequence shown here is derived from an EMBL/GenBank/DDBJ whole genome shotgun (WGS) entry which is preliminary data.</text>
</comment>
<dbReference type="EMBL" id="LATX01001655">
    <property type="protein sequence ID" value="KTB39631.1"/>
    <property type="molecule type" value="Genomic_DNA"/>
</dbReference>
<dbReference type="Proteomes" id="UP000054988">
    <property type="component" value="Unassembled WGS sequence"/>
</dbReference>
<gene>
    <name evidence="1" type="ORF">WG66_7791</name>
</gene>
<proteinExistence type="predicted"/>
<organism evidence="1 2">
    <name type="scientific">Moniliophthora roreri</name>
    <name type="common">Frosty pod rot fungus</name>
    <name type="synonym">Monilia roreri</name>
    <dbReference type="NCBI Taxonomy" id="221103"/>
    <lineage>
        <taxon>Eukaryota</taxon>
        <taxon>Fungi</taxon>
        <taxon>Dikarya</taxon>
        <taxon>Basidiomycota</taxon>
        <taxon>Agaricomycotina</taxon>
        <taxon>Agaricomycetes</taxon>
        <taxon>Agaricomycetidae</taxon>
        <taxon>Agaricales</taxon>
        <taxon>Marasmiineae</taxon>
        <taxon>Marasmiaceae</taxon>
        <taxon>Moniliophthora</taxon>
    </lineage>
</organism>
<sequence>MLFLVTHFIISCSSYYTQLVAILKTIGVGYQVQY</sequence>
<evidence type="ECO:0000313" key="1">
    <source>
        <dbReference type="EMBL" id="KTB39631.1"/>
    </source>
</evidence>
<reference evidence="1 2" key="1">
    <citation type="submission" date="2015-12" db="EMBL/GenBank/DDBJ databases">
        <title>Draft genome sequence of Moniliophthora roreri, the causal agent of frosty pod rot of cacao.</title>
        <authorList>
            <person name="Aime M.C."/>
            <person name="Diaz-Valderrama J.R."/>
            <person name="Kijpornyongpan T."/>
            <person name="Phillips-Mora W."/>
        </authorList>
    </citation>
    <scope>NUCLEOTIDE SEQUENCE [LARGE SCALE GENOMIC DNA]</scope>
    <source>
        <strain evidence="1 2">MCA 2952</strain>
    </source>
</reference>
<dbReference type="AlphaFoldDB" id="A0A0W0FTC5"/>
<protein>
    <submittedName>
        <fullName evidence="1">Uncharacterized protein</fullName>
    </submittedName>
</protein>
<accession>A0A0W0FTC5</accession>
<evidence type="ECO:0000313" key="2">
    <source>
        <dbReference type="Proteomes" id="UP000054988"/>
    </source>
</evidence>